<dbReference type="Proteomes" id="UP000199515">
    <property type="component" value="Unassembled WGS sequence"/>
</dbReference>
<keyword evidence="1" id="KW-0596">Phosphopantetheine</keyword>
<dbReference type="RefSeq" id="WP_091286562.1">
    <property type="nucleotide sequence ID" value="NZ_FNON01000001.1"/>
</dbReference>
<dbReference type="GO" id="GO:0031177">
    <property type="term" value="F:phosphopantetheine binding"/>
    <property type="evidence" value="ECO:0007669"/>
    <property type="project" value="InterPro"/>
</dbReference>
<dbReference type="SMART" id="SM00823">
    <property type="entry name" value="PKS_PP"/>
    <property type="match status" value="1"/>
</dbReference>
<dbReference type="STRING" id="589385.SAMN05421504_101758"/>
<dbReference type="InterPro" id="IPR009081">
    <property type="entry name" value="PP-bd_ACP"/>
</dbReference>
<organism evidence="4 5">
    <name type="scientific">Amycolatopsis xylanica</name>
    <dbReference type="NCBI Taxonomy" id="589385"/>
    <lineage>
        <taxon>Bacteria</taxon>
        <taxon>Bacillati</taxon>
        <taxon>Actinomycetota</taxon>
        <taxon>Actinomycetes</taxon>
        <taxon>Pseudonocardiales</taxon>
        <taxon>Pseudonocardiaceae</taxon>
        <taxon>Amycolatopsis</taxon>
    </lineage>
</organism>
<evidence type="ECO:0000259" key="3">
    <source>
        <dbReference type="PROSITE" id="PS50075"/>
    </source>
</evidence>
<dbReference type="Gene3D" id="1.10.1200.10">
    <property type="entry name" value="ACP-like"/>
    <property type="match status" value="1"/>
</dbReference>
<dbReference type="InterPro" id="IPR036736">
    <property type="entry name" value="ACP-like_sf"/>
</dbReference>
<dbReference type="OrthoDB" id="3392378at2"/>
<evidence type="ECO:0000256" key="1">
    <source>
        <dbReference type="ARBA" id="ARBA00022450"/>
    </source>
</evidence>
<dbReference type="AlphaFoldDB" id="A0A1H2U2D7"/>
<dbReference type="InterPro" id="IPR020806">
    <property type="entry name" value="PKS_PP-bd"/>
</dbReference>
<protein>
    <submittedName>
        <fullName evidence="4">Acyl carrier protein</fullName>
    </submittedName>
</protein>
<feature type="domain" description="Carrier" evidence="3">
    <location>
        <begin position="1"/>
        <end position="81"/>
    </location>
</feature>
<dbReference type="Pfam" id="PF00550">
    <property type="entry name" value="PP-binding"/>
    <property type="match status" value="1"/>
</dbReference>
<dbReference type="SUPFAM" id="SSF47336">
    <property type="entry name" value="ACP-like"/>
    <property type="match status" value="1"/>
</dbReference>
<dbReference type="PROSITE" id="PS50075">
    <property type="entry name" value="CARRIER"/>
    <property type="match status" value="1"/>
</dbReference>
<dbReference type="EMBL" id="FNON01000001">
    <property type="protein sequence ID" value="SDW50078.1"/>
    <property type="molecule type" value="Genomic_DNA"/>
</dbReference>
<proteinExistence type="predicted"/>
<keyword evidence="2" id="KW-0597">Phosphoprotein</keyword>
<evidence type="ECO:0000256" key="2">
    <source>
        <dbReference type="ARBA" id="ARBA00022553"/>
    </source>
</evidence>
<keyword evidence="5" id="KW-1185">Reference proteome</keyword>
<evidence type="ECO:0000313" key="4">
    <source>
        <dbReference type="EMBL" id="SDW50078.1"/>
    </source>
</evidence>
<name>A0A1H2U2D7_9PSEU</name>
<evidence type="ECO:0000313" key="5">
    <source>
        <dbReference type="Proteomes" id="UP000199515"/>
    </source>
</evidence>
<accession>A0A1H2U2D7</accession>
<sequence>MTSKETVEAVKVALAEVLQRELPEISESTRLFDDLHLDSTSVLELLMALEDALGIEVEPEELRAEDFTTVGSLAEYLLARPSELSRG</sequence>
<reference evidence="4 5" key="1">
    <citation type="submission" date="2016-10" db="EMBL/GenBank/DDBJ databases">
        <authorList>
            <person name="de Groot N.N."/>
        </authorList>
    </citation>
    <scope>NUCLEOTIDE SEQUENCE [LARGE SCALE GENOMIC DNA]</scope>
    <source>
        <strain evidence="4 5">CPCC 202699</strain>
    </source>
</reference>
<gene>
    <name evidence="4" type="ORF">SAMN05421504_101758</name>
</gene>